<dbReference type="Pfam" id="PF14559">
    <property type="entry name" value="TPR_19"/>
    <property type="match status" value="1"/>
</dbReference>
<dbReference type="SUPFAM" id="SSF48452">
    <property type="entry name" value="TPR-like"/>
    <property type="match status" value="1"/>
</dbReference>
<dbReference type="Pfam" id="PF14561">
    <property type="entry name" value="TPR_20"/>
    <property type="match status" value="1"/>
</dbReference>
<dbReference type="InterPro" id="IPR036249">
    <property type="entry name" value="Thioredoxin-like_sf"/>
</dbReference>
<reference evidence="2 3" key="1">
    <citation type="submission" date="2020-05" db="EMBL/GenBank/DDBJ databases">
        <title>Thiomicrorhabdus sediminis sp.nov. and Thiomicrorhabdus xiamenensis sp.nov., novel sulfur-oxidizing bacteria isolated from coastal sediment.</title>
        <authorList>
            <person name="Liu X."/>
        </authorList>
    </citation>
    <scope>NUCLEOTIDE SEQUENCE [LARGE SCALE GENOMIC DNA]</scope>
    <source>
        <strain evidence="2 3">G2</strain>
    </source>
</reference>
<feature type="domain" description="Thioredoxin" evidence="1">
    <location>
        <begin position="8"/>
        <end position="101"/>
    </location>
</feature>
<dbReference type="Gene3D" id="3.40.30.10">
    <property type="entry name" value="Glutaredoxin"/>
    <property type="match status" value="1"/>
</dbReference>
<accession>A0A7D4TB94</accession>
<keyword evidence="3" id="KW-1185">Reference proteome</keyword>
<proteinExistence type="predicted"/>
<organism evidence="2 3">
    <name type="scientific">Thiomicrorhabdus xiamenensis</name>
    <dbReference type="NCBI Taxonomy" id="2739063"/>
    <lineage>
        <taxon>Bacteria</taxon>
        <taxon>Pseudomonadati</taxon>
        <taxon>Pseudomonadota</taxon>
        <taxon>Gammaproteobacteria</taxon>
        <taxon>Thiotrichales</taxon>
        <taxon>Piscirickettsiaceae</taxon>
        <taxon>Thiomicrorhabdus</taxon>
    </lineage>
</organism>
<dbReference type="GO" id="GO:0006950">
    <property type="term" value="P:response to stress"/>
    <property type="evidence" value="ECO:0007669"/>
    <property type="project" value="UniProtKB-ARBA"/>
</dbReference>
<gene>
    <name evidence="2" type="ORF">HQN79_08730</name>
</gene>
<evidence type="ECO:0000313" key="3">
    <source>
        <dbReference type="Proteomes" id="UP000504724"/>
    </source>
</evidence>
<dbReference type="Proteomes" id="UP000504724">
    <property type="component" value="Chromosome"/>
</dbReference>
<dbReference type="InterPro" id="IPR013766">
    <property type="entry name" value="Thioredoxin_domain"/>
</dbReference>
<dbReference type="Gene3D" id="1.25.40.10">
    <property type="entry name" value="Tetratricopeptide repeat domain"/>
    <property type="match status" value="2"/>
</dbReference>
<dbReference type="Pfam" id="PF00085">
    <property type="entry name" value="Thioredoxin"/>
    <property type="match status" value="1"/>
</dbReference>
<dbReference type="RefSeq" id="WP_173285664.1">
    <property type="nucleotide sequence ID" value="NZ_CP054020.1"/>
</dbReference>
<dbReference type="KEGG" id="txa:HQN79_08730"/>
<dbReference type="InterPro" id="IPR011990">
    <property type="entry name" value="TPR-like_helical_dom_sf"/>
</dbReference>
<evidence type="ECO:0000313" key="2">
    <source>
        <dbReference type="EMBL" id="QKI89646.1"/>
    </source>
</evidence>
<dbReference type="EMBL" id="CP054020">
    <property type="protein sequence ID" value="QKI89646.1"/>
    <property type="molecule type" value="Genomic_DNA"/>
</dbReference>
<dbReference type="AlphaFoldDB" id="A0A7D4TB94"/>
<protein>
    <submittedName>
        <fullName evidence="2">Tetratricopeptide repeat protein</fullName>
    </submittedName>
</protein>
<dbReference type="SUPFAM" id="SSF52833">
    <property type="entry name" value="Thioredoxin-like"/>
    <property type="match status" value="1"/>
</dbReference>
<evidence type="ECO:0000259" key="1">
    <source>
        <dbReference type="Pfam" id="PF00085"/>
    </source>
</evidence>
<sequence>MTQAMIADINQENFSELVAFASKRHPVALVFWSDKNTDSLQMKEAWEALAQQFAGKIILAKLNVDQENELAKKLGFEQLPLCKMVKDEAFIAEQNQWSDKAACEALLHEVVPQDPSEAKREQAINAIRHGDFVQAERLMLEAIELNNNHPELHLDLLDIFLKQGKNQAAETLFQQLPESIQHSPRGKYFGGIFYFADKANQGPDINTVQNTLAENPDDPQALYAIACILMLNGRIEQGLQALLKRLQIESAAGIDKQAQEALVQAFNMLAPFKPELVKTYRRQMQNILS</sequence>
<name>A0A7D4TB94_9GAMM</name>